<evidence type="ECO:0000313" key="2">
    <source>
        <dbReference type="EMBL" id="KAL3528952.1"/>
    </source>
</evidence>
<comment type="caution">
    <text evidence="2">The sequence shown here is derived from an EMBL/GenBank/DDBJ whole genome shotgun (WGS) entry which is preliminary data.</text>
</comment>
<feature type="region of interest" description="Disordered" evidence="1">
    <location>
        <begin position="59"/>
        <end position="105"/>
    </location>
</feature>
<keyword evidence="3" id="KW-1185">Reference proteome</keyword>
<protein>
    <submittedName>
        <fullName evidence="2">Uncharacterized protein</fullName>
    </submittedName>
</protein>
<dbReference type="Proteomes" id="UP001630127">
    <property type="component" value="Unassembled WGS sequence"/>
</dbReference>
<evidence type="ECO:0000256" key="1">
    <source>
        <dbReference type="SAM" id="MobiDB-lite"/>
    </source>
</evidence>
<evidence type="ECO:0000313" key="3">
    <source>
        <dbReference type="Proteomes" id="UP001630127"/>
    </source>
</evidence>
<proteinExistence type="predicted"/>
<gene>
    <name evidence="2" type="ORF">ACH5RR_008274</name>
</gene>
<reference evidence="2 3" key="1">
    <citation type="submission" date="2024-11" db="EMBL/GenBank/DDBJ databases">
        <title>A near-complete genome assembly of Cinchona calisaya.</title>
        <authorList>
            <person name="Lian D.C."/>
            <person name="Zhao X.W."/>
            <person name="Wei L."/>
        </authorList>
    </citation>
    <scope>NUCLEOTIDE SEQUENCE [LARGE SCALE GENOMIC DNA]</scope>
    <source>
        <tissue evidence="2">Nenye</tissue>
    </source>
</reference>
<organism evidence="2 3">
    <name type="scientific">Cinchona calisaya</name>
    <dbReference type="NCBI Taxonomy" id="153742"/>
    <lineage>
        <taxon>Eukaryota</taxon>
        <taxon>Viridiplantae</taxon>
        <taxon>Streptophyta</taxon>
        <taxon>Embryophyta</taxon>
        <taxon>Tracheophyta</taxon>
        <taxon>Spermatophyta</taxon>
        <taxon>Magnoliopsida</taxon>
        <taxon>eudicotyledons</taxon>
        <taxon>Gunneridae</taxon>
        <taxon>Pentapetalae</taxon>
        <taxon>asterids</taxon>
        <taxon>lamiids</taxon>
        <taxon>Gentianales</taxon>
        <taxon>Rubiaceae</taxon>
        <taxon>Cinchonoideae</taxon>
        <taxon>Cinchoneae</taxon>
        <taxon>Cinchona</taxon>
    </lineage>
</organism>
<dbReference type="EMBL" id="JBJUIK010000004">
    <property type="protein sequence ID" value="KAL3528952.1"/>
    <property type="molecule type" value="Genomic_DNA"/>
</dbReference>
<accession>A0ABD3ADU2</accession>
<sequence length="105" mass="11905">MEDRYKGISFHKNGVDNNEYPLEDILTDLQDRYQQWPIIEKEYALEKLSQLVNGSTSLSFEPTIQCEKGGPSSARKRKALNSTTRGPSQFEIVEASPRQKTQQGG</sequence>
<name>A0ABD3ADU2_9GENT</name>
<dbReference type="AlphaFoldDB" id="A0ABD3ADU2"/>